<keyword evidence="7" id="KW-0325">Glycoprotein</keyword>
<dbReference type="InterPro" id="IPR036179">
    <property type="entry name" value="Ig-like_dom_sf"/>
</dbReference>
<dbReference type="GO" id="GO:0001755">
    <property type="term" value="P:neural crest cell migration"/>
    <property type="evidence" value="ECO:0007669"/>
    <property type="project" value="TreeGrafter"/>
</dbReference>
<evidence type="ECO:0000256" key="1">
    <source>
        <dbReference type="ARBA" id="ARBA00004613"/>
    </source>
</evidence>
<feature type="signal peptide" evidence="11">
    <location>
        <begin position="1"/>
        <end position="27"/>
    </location>
</feature>
<dbReference type="InterPro" id="IPR001627">
    <property type="entry name" value="Semap_dom"/>
</dbReference>
<dbReference type="InterPro" id="IPR003599">
    <property type="entry name" value="Ig_sub"/>
</dbReference>
<dbReference type="PROSITE" id="PS51004">
    <property type="entry name" value="SEMA"/>
    <property type="match status" value="1"/>
</dbReference>
<feature type="domain" description="Ig-like" evidence="12">
    <location>
        <begin position="601"/>
        <end position="667"/>
    </location>
</feature>
<dbReference type="SUPFAM" id="SSF101912">
    <property type="entry name" value="Sema domain"/>
    <property type="match status" value="1"/>
</dbReference>
<gene>
    <name evidence="15" type="primary">SEMA3G</name>
</gene>
<dbReference type="OrthoDB" id="9988752at2759"/>
<dbReference type="Gene3D" id="2.130.10.10">
    <property type="entry name" value="YVTN repeat-like/Quinoprotein amine dehydrogenase"/>
    <property type="match status" value="1"/>
</dbReference>
<dbReference type="GO" id="GO:0005886">
    <property type="term" value="C:plasma membrane"/>
    <property type="evidence" value="ECO:0007669"/>
    <property type="project" value="TreeGrafter"/>
</dbReference>
<dbReference type="GO" id="GO:0005576">
    <property type="term" value="C:extracellular region"/>
    <property type="evidence" value="ECO:0007669"/>
    <property type="project" value="UniProtKB-SubCell"/>
</dbReference>
<dbReference type="GO" id="GO:0045499">
    <property type="term" value="F:chemorepellent activity"/>
    <property type="evidence" value="ECO:0007669"/>
    <property type="project" value="TreeGrafter"/>
</dbReference>
<dbReference type="InterPro" id="IPR013783">
    <property type="entry name" value="Ig-like_fold"/>
</dbReference>
<comment type="similarity">
    <text evidence="2">Belongs to the semaphorin family.</text>
</comment>
<dbReference type="FunFam" id="2.60.40.10:FF:000030">
    <property type="entry name" value="Semaphorin 3F like"/>
    <property type="match status" value="1"/>
</dbReference>
<dbReference type="CTD" id="56920"/>
<dbReference type="RefSeq" id="XP_034295609.1">
    <property type="nucleotide sequence ID" value="XM_034439718.2"/>
</dbReference>
<dbReference type="InParanoid" id="A0A6P9DIR6"/>
<evidence type="ECO:0000256" key="11">
    <source>
        <dbReference type="SAM" id="SignalP"/>
    </source>
</evidence>
<evidence type="ECO:0000313" key="15">
    <source>
        <dbReference type="RefSeq" id="XP_034295609.1"/>
    </source>
</evidence>
<dbReference type="PANTHER" id="PTHR11036">
    <property type="entry name" value="SEMAPHORIN"/>
    <property type="match status" value="1"/>
</dbReference>
<keyword evidence="8" id="KW-0393">Immunoglobulin domain</keyword>
<evidence type="ECO:0000256" key="2">
    <source>
        <dbReference type="ARBA" id="ARBA00009492"/>
    </source>
</evidence>
<protein>
    <submittedName>
        <fullName evidence="15">Semaphorin-3G isoform X1</fullName>
    </submittedName>
</protein>
<dbReference type="PANTHER" id="PTHR11036:SF20">
    <property type="entry name" value="SEMAPHORIN-3G"/>
    <property type="match status" value="1"/>
</dbReference>
<dbReference type="SMART" id="SM00423">
    <property type="entry name" value="PSI"/>
    <property type="match status" value="1"/>
</dbReference>
<keyword evidence="3" id="KW-0217">Developmental protein</keyword>
<dbReference type="InterPro" id="IPR016201">
    <property type="entry name" value="PSI"/>
</dbReference>
<dbReference type="Proteomes" id="UP001652622">
    <property type="component" value="Unplaced"/>
</dbReference>
<evidence type="ECO:0000256" key="6">
    <source>
        <dbReference type="ARBA" id="ARBA00023157"/>
    </source>
</evidence>
<dbReference type="FunFam" id="3.30.1680.10:FF:000001">
    <property type="entry name" value="Semaphorin 3F like"/>
    <property type="match status" value="1"/>
</dbReference>
<evidence type="ECO:0000259" key="12">
    <source>
        <dbReference type="PROSITE" id="PS50835"/>
    </source>
</evidence>
<dbReference type="InterPro" id="IPR015943">
    <property type="entry name" value="WD40/YVTN_repeat-like_dom_sf"/>
</dbReference>
<evidence type="ECO:0000256" key="9">
    <source>
        <dbReference type="PROSITE-ProRule" id="PRU00352"/>
    </source>
</evidence>
<dbReference type="InterPro" id="IPR036352">
    <property type="entry name" value="Semap_dom_sf"/>
</dbReference>
<evidence type="ECO:0000256" key="7">
    <source>
        <dbReference type="ARBA" id="ARBA00023180"/>
    </source>
</evidence>
<sequence length="790" mass="90537">MQRAGALFAGLGMWWWLSWDLVAVCEAAKGRVPRLRLSYKDLLATNRSVLFLGHRGSLDFRSLYLDEYRDRLFIGGKDTLYSLRLDQTNMDVKEIYWPPLPGQKEECFRKGKDLVTECANYIRVLYPLNRTHLLACGTGAFHPVCAFIYVGHRGEHMFSMDPTSVESGRGRCPHEPNRAFASTFFGGDLYTGLTADFLGRDSVIFRTMGHRSSLRTEMDQRLLNAPKFVAAYMIPENDDRDNDKVYFFFTEKAAESDSKGHAIFSRVGRICVNDAGGQRVLVNKWSTFNKARLVCSVPGPDGIDTHFDELEDVFLLRAKDGKNPEVYALFSTISNVFQGFAICVYRMADIWEVFNGPFAHKDGPDHQWAAYEGKVPYPRPGVCPSKTTNQPSRQYSSTKDYPDEVLQFARAHPLMSKSVYPIQRRPVLVKTNLQHRLRQLVVDRVEAEDGHYDVMFIGTEAGSILKVIALQRGNFATVEEVVLEELQVFKVPVPITEMEISVKRQMLYVGSRVGVAQVKLHQCETYGTACAECCLARDPYCAWDGLTCTRYQESGKRRFRRQDIQNGNPMHQCLDQNLTVDDFDSIEEKVVYGTEHNSTFLECIPKSPQAAVQWFVRRSPQELRDEVKTDERIMKTEYGLLFRKLFRQDTGTYYCRSQEQGFTQTVTKIILEVVENEQLEQIFQREQEEELPRPPCRVPNLRLLHGQRLWFKDIIHLIGYANLQRVEEYCERVWCGDRPLWHKGKLPKSKNLLEGGKKGRGKQPGDRNRVPRQAVATEGDMEATLGKNTP</sequence>
<dbReference type="AlphaFoldDB" id="A0A6P9DIR6"/>
<keyword evidence="4" id="KW-0964">Secreted</keyword>
<dbReference type="Pfam" id="PF01403">
    <property type="entry name" value="Sema"/>
    <property type="match status" value="1"/>
</dbReference>
<feature type="domain" description="Sema" evidence="13">
    <location>
        <begin position="34"/>
        <end position="520"/>
    </location>
</feature>
<evidence type="ECO:0000256" key="10">
    <source>
        <dbReference type="SAM" id="MobiDB-lite"/>
    </source>
</evidence>
<proteinExistence type="inferred from homology"/>
<feature type="region of interest" description="Disordered" evidence="10">
    <location>
        <begin position="746"/>
        <end position="790"/>
    </location>
</feature>
<dbReference type="OMA" id="DLQAMYL"/>
<reference evidence="15" key="1">
    <citation type="submission" date="2025-08" db="UniProtKB">
        <authorList>
            <consortium name="RefSeq"/>
        </authorList>
    </citation>
    <scope>IDENTIFICATION</scope>
    <source>
        <tissue evidence="15">Blood</tissue>
    </source>
</reference>
<dbReference type="CDD" id="cd05871">
    <property type="entry name" value="Ig_Sema3"/>
    <property type="match status" value="1"/>
</dbReference>
<dbReference type="Gene3D" id="3.30.1680.10">
    <property type="entry name" value="ligand-binding face of the semaphorins, domain 2"/>
    <property type="match status" value="1"/>
</dbReference>
<dbReference type="Pfam" id="PF18452">
    <property type="entry name" value="Ig_6"/>
    <property type="match status" value="1"/>
</dbReference>
<evidence type="ECO:0000256" key="5">
    <source>
        <dbReference type="ARBA" id="ARBA00022729"/>
    </source>
</evidence>
<dbReference type="CDD" id="cd11255">
    <property type="entry name" value="Sema_3G"/>
    <property type="match status" value="1"/>
</dbReference>
<dbReference type="GO" id="GO:0030215">
    <property type="term" value="F:semaphorin receptor binding"/>
    <property type="evidence" value="ECO:0007669"/>
    <property type="project" value="InterPro"/>
</dbReference>
<organism evidence="14 15">
    <name type="scientific">Pantherophis guttatus</name>
    <name type="common">Corn snake</name>
    <name type="synonym">Elaphe guttata</name>
    <dbReference type="NCBI Taxonomy" id="94885"/>
    <lineage>
        <taxon>Eukaryota</taxon>
        <taxon>Metazoa</taxon>
        <taxon>Chordata</taxon>
        <taxon>Craniata</taxon>
        <taxon>Vertebrata</taxon>
        <taxon>Euteleostomi</taxon>
        <taxon>Lepidosauria</taxon>
        <taxon>Squamata</taxon>
        <taxon>Bifurcata</taxon>
        <taxon>Unidentata</taxon>
        <taxon>Episquamata</taxon>
        <taxon>Toxicofera</taxon>
        <taxon>Serpentes</taxon>
        <taxon>Colubroidea</taxon>
        <taxon>Colubridae</taxon>
        <taxon>Colubrinae</taxon>
        <taxon>Pantherophis</taxon>
    </lineage>
</organism>
<comment type="subcellular location">
    <subcellularLocation>
        <location evidence="1">Secreted</location>
    </subcellularLocation>
</comment>
<dbReference type="Gene3D" id="2.60.40.10">
    <property type="entry name" value="Immunoglobulins"/>
    <property type="match status" value="1"/>
</dbReference>
<accession>A0A6P9DIR6</accession>
<dbReference type="KEGG" id="pgut:117678518"/>
<dbReference type="SMART" id="SM00409">
    <property type="entry name" value="IG"/>
    <property type="match status" value="1"/>
</dbReference>
<comment type="caution">
    <text evidence="9">Lacks conserved residue(s) required for the propagation of feature annotation.</text>
</comment>
<evidence type="ECO:0000256" key="4">
    <source>
        <dbReference type="ARBA" id="ARBA00022525"/>
    </source>
</evidence>
<dbReference type="GO" id="GO:0071526">
    <property type="term" value="P:semaphorin-plexin signaling pathway"/>
    <property type="evidence" value="ECO:0007669"/>
    <property type="project" value="TreeGrafter"/>
</dbReference>
<dbReference type="SUPFAM" id="SSF103575">
    <property type="entry name" value="Plexin repeat"/>
    <property type="match status" value="1"/>
</dbReference>
<keyword evidence="6" id="KW-1015">Disulfide bond</keyword>
<evidence type="ECO:0000259" key="13">
    <source>
        <dbReference type="PROSITE" id="PS51004"/>
    </source>
</evidence>
<name>A0A6P9DIR6_PANGU</name>
<dbReference type="InterPro" id="IPR027231">
    <property type="entry name" value="Semaphorin"/>
</dbReference>
<dbReference type="InterPro" id="IPR041416">
    <property type="entry name" value="IL-1RAcP-like_ig"/>
</dbReference>
<keyword evidence="14" id="KW-1185">Reference proteome</keyword>
<dbReference type="InterPro" id="IPR007110">
    <property type="entry name" value="Ig-like_dom"/>
</dbReference>
<evidence type="ECO:0000313" key="14">
    <source>
        <dbReference type="Proteomes" id="UP001652622"/>
    </source>
</evidence>
<evidence type="ECO:0000256" key="3">
    <source>
        <dbReference type="ARBA" id="ARBA00022473"/>
    </source>
</evidence>
<keyword evidence="5 11" id="KW-0732">Signal</keyword>
<feature type="chain" id="PRO_5027908330" evidence="11">
    <location>
        <begin position="28"/>
        <end position="790"/>
    </location>
</feature>
<dbReference type="GO" id="GO:0007411">
    <property type="term" value="P:axon guidance"/>
    <property type="evidence" value="ECO:0007669"/>
    <property type="project" value="TreeGrafter"/>
</dbReference>
<dbReference type="SMART" id="SM00630">
    <property type="entry name" value="Sema"/>
    <property type="match status" value="1"/>
</dbReference>
<evidence type="ECO:0000256" key="8">
    <source>
        <dbReference type="ARBA" id="ARBA00023319"/>
    </source>
</evidence>
<dbReference type="FunFam" id="2.130.10.10:FF:000015">
    <property type="entry name" value="Semaphorin 3B"/>
    <property type="match status" value="1"/>
</dbReference>
<dbReference type="GO" id="GO:0030335">
    <property type="term" value="P:positive regulation of cell migration"/>
    <property type="evidence" value="ECO:0007669"/>
    <property type="project" value="TreeGrafter"/>
</dbReference>
<dbReference type="SUPFAM" id="SSF48726">
    <property type="entry name" value="Immunoglobulin"/>
    <property type="match status" value="1"/>
</dbReference>
<dbReference type="PROSITE" id="PS50835">
    <property type="entry name" value="IG_LIKE"/>
    <property type="match status" value="1"/>
</dbReference>
<dbReference type="GeneID" id="117678518"/>